<protein>
    <recommendedName>
        <fullName evidence="4">DoxX family protein</fullName>
    </recommendedName>
</protein>
<name>A0A135WEI6_9FLAO</name>
<reference evidence="3" key="1">
    <citation type="submission" date="2015-12" db="EMBL/GenBank/DDBJ databases">
        <title>Genome sequence of a biocontrol rhizobacterium Chryseobacterium kwangjuense strain KJ1R5 isolated from pepper (Capsicum annuum L.).</title>
        <authorList>
            <person name="Jeong J.-J."/>
            <person name="Park H."/>
            <person name="Mannaa M."/>
            <person name="Sang M.K."/>
            <person name="Choi I.-G."/>
            <person name="Kim K.D."/>
        </authorList>
    </citation>
    <scope>NUCLEOTIDE SEQUENCE [LARGE SCALE GENOMIC DNA]</scope>
    <source>
        <strain evidence="3">KJ1R5</strain>
    </source>
</reference>
<evidence type="ECO:0008006" key="4">
    <source>
        <dbReference type="Google" id="ProtNLM"/>
    </source>
</evidence>
<reference evidence="2 3" key="2">
    <citation type="journal article" date="2016" name="Genome Announc.">
        <title>Draft Genome Sequence of a Biocontrol Rhizobacterium, Chryseobacterium kwangjuense Strain KJ1R5, Isolated from Pepper (Capsicum annuum).</title>
        <authorList>
            <person name="Jeong J.J."/>
            <person name="Park H."/>
            <person name="Park B.H."/>
            <person name="Mannaa M."/>
            <person name="Sang M.K."/>
            <person name="Choi I.G."/>
            <person name="Kim K.D."/>
        </authorList>
    </citation>
    <scope>NUCLEOTIDE SEQUENCE [LARGE SCALE GENOMIC DNA]</scope>
    <source>
        <strain evidence="2 3">KJ1R5</strain>
    </source>
</reference>
<feature type="transmembrane region" description="Helical" evidence="1">
    <location>
        <begin position="164"/>
        <end position="182"/>
    </location>
</feature>
<dbReference type="Proteomes" id="UP000070513">
    <property type="component" value="Unassembled WGS sequence"/>
</dbReference>
<gene>
    <name evidence="2" type="ORF">AU378_12065</name>
</gene>
<proteinExistence type="predicted"/>
<sequence>MFPDFTAGKRIKETMRSRTLMAVGVFFLLFILFFPLDFLGDFQKEWTSFIYGDLTQWVVKNIFKTDHARIDFSSDSLSMLVLIMILIMISALITALIRKKHLPEILHYSKEIIVLYIAVVLMKYGFDKIFKAQFYLPEPNILYSRFGNMDRDILFWSTIGTSRLYSVSMGIFELVAALMILFHKTRTLGLLFSIGILVNIVFINLGFDISVKFFSLILLLMAVLGLKDEWIPLYRFLILRQKIQLDEEPQILRGAFPAWVFFKTAFIGFSMVAIFFPYFESGNYNDDTAGRPLLHGAFKNVDANSDLQYIFFHRNYYIILMDQDEKTKDFHYSQDSKNHLILEDYQGGKMNVPFSYQKKDSLLTLTFGKERVVAKEQNWKKMNALRPLFHMTIEGSK</sequence>
<comment type="caution">
    <text evidence="2">The sequence shown here is derived from an EMBL/GenBank/DDBJ whole genome shotgun (WGS) entry which is preliminary data.</text>
</comment>
<evidence type="ECO:0000313" key="2">
    <source>
        <dbReference type="EMBL" id="KXH83152.1"/>
    </source>
</evidence>
<accession>A0A135WEI6</accession>
<feature type="transmembrane region" description="Helical" evidence="1">
    <location>
        <begin position="77"/>
        <end position="96"/>
    </location>
</feature>
<feature type="transmembrane region" description="Helical" evidence="1">
    <location>
        <begin position="189"/>
        <end position="207"/>
    </location>
</feature>
<keyword evidence="1" id="KW-0472">Membrane</keyword>
<feature type="transmembrane region" description="Helical" evidence="1">
    <location>
        <begin position="108"/>
        <end position="126"/>
    </location>
</feature>
<feature type="transmembrane region" description="Helical" evidence="1">
    <location>
        <begin position="258"/>
        <end position="279"/>
    </location>
</feature>
<evidence type="ECO:0000313" key="3">
    <source>
        <dbReference type="Proteomes" id="UP000070513"/>
    </source>
</evidence>
<keyword evidence="1" id="KW-0812">Transmembrane</keyword>
<dbReference type="EMBL" id="LPUR01000011">
    <property type="protein sequence ID" value="KXH83152.1"/>
    <property type="molecule type" value="Genomic_DNA"/>
</dbReference>
<feature type="transmembrane region" description="Helical" evidence="1">
    <location>
        <begin position="20"/>
        <end position="39"/>
    </location>
</feature>
<keyword evidence="1" id="KW-1133">Transmembrane helix</keyword>
<dbReference type="AlphaFoldDB" id="A0A135WEI6"/>
<evidence type="ECO:0000256" key="1">
    <source>
        <dbReference type="SAM" id="Phobius"/>
    </source>
</evidence>
<organism evidence="2 3">
    <name type="scientific">Chryseobacterium kwangjuense</name>
    <dbReference type="NCBI Taxonomy" id="267125"/>
    <lineage>
        <taxon>Bacteria</taxon>
        <taxon>Pseudomonadati</taxon>
        <taxon>Bacteroidota</taxon>
        <taxon>Flavobacteriia</taxon>
        <taxon>Flavobacteriales</taxon>
        <taxon>Weeksellaceae</taxon>
        <taxon>Chryseobacterium group</taxon>
        <taxon>Chryseobacterium</taxon>
    </lineage>
</organism>
<feature type="transmembrane region" description="Helical" evidence="1">
    <location>
        <begin position="213"/>
        <end position="237"/>
    </location>
</feature>